<evidence type="ECO:0008006" key="4">
    <source>
        <dbReference type="Google" id="ProtNLM"/>
    </source>
</evidence>
<reference evidence="2 3" key="1">
    <citation type="submission" date="2018-06" db="EMBL/GenBank/DDBJ databases">
        <authorList>
            <consortium name="Pathogen Informatics"/>
            <person name="Doyle S."/>
        </authorList>
    </citation>
    <scope>NUCLEOTIDE SEQUENCE [LARGE SCALE GENOMIC DNA]</scope>
    <source>
        <strain evidence="2 3">NCTC12410</strain>
    </source>
</reference>
<evidence type="ECO:0000256" key="1">
    <source>
        <dbReference type="SAM" id="Coils"/>
    </source>
</evidence>
<dbReference type="AlphaFoldDB" id="A0A377J4H2"/>
<dbReference type="OrthoDB" id="5329799at2"/>
<gene>
    <name evidence="2" type="ORF">NCTC12410_00986</name>
</gene>
<evidence type="ECO:0000313" key="3">
    <source>
        <dbReference type="Proteomes" id="UP000254841"/>
    </source>
</evidence>
<dbReference type="EMBL" id="UGHV01000001">
    <property type="protein sequence ID" value="STO97164.1"/>
    <property type="molecule type" value="Genomic_DNA"/>
</dbReference>
<protein>
    <recommendedName>
        <fullName evidence="4">DUF904 domain-containing protein</fullName>
    </recommendedName>
</protein>
<organism evidence="2 3">
    <name type="scientific">Helicobacter canis</name>
    <dbReference type="NCBI Taxonomy" id="29419"/>
    <lineage>
        <taxon>Bacteria</taxon>
        <taxon>Pseudomonadati</taxon>
        <taxon>Campylobacterota</taxon>
        <taxon>Epsilonproteobacteria</taxon>
        <taxon>Campylobacterales</taxon>
        <taxon>Helicobacteraceae</taxon>
        <taxon>Helicobacter</taxon>
    </lineage>
</organism>
<dbReference type="Proteomes" id="UP000254841">
    <property type="component" value="Unassembled WGS sequence"/>
</dbReference>
<proteinExistence type="predicted"/>
<dbReference type="RefSeq" id="WP_115011426.1">
    <property type="nucleotide sequence ID" value="NZ_UGHV01000001.1"/>
</dbReference>
<feature type="coiled-coil region" evidence="1">
    <location>
        <begin position="4"/>
        <end position="45"/>
    </location>
</feature>
<sequence>MPSITQLEEKISALLAAYDSAMIELESLRKELNTLKAESSQKDLQISALYEEIGNRDRAVESLYDKISTTLASKQTPKADDE</sequence>
<keyword evidence="1" id="KW-0175">Coiled coil</keyword>
<evidence type="ECO:0000313" key="2">
    <source>
        <dbReference type="EMBL" id="STO97164.1"/>
    </source>
</evidence>
<accession>A0A377J4H2</accession>
<name>A0A377J4H2_9HELI</name>